<dbReference type="InterPro" id="IPR005135">
    <property type="entry name" value="Endo/exonuclease/phosphatase"/>
</dbReference>
<accession>A0A3P6BTW1</accession>
<protein>
    <recommendedName>
        <fullName evidence="1">Endonuclease/exonuclease/phosphatase domain-containing protein</fullName>
    </recommendedName>
</protein>
<dbReference type="SUPFAM" id="SSF56219">
    <property type="entry name" value="DNase I-like"/>
    <property type="match status" value="1"/>
</dbReference>
<evidence type="ECO:0000313" key="2">
    <source>
        <dbReference type="EMBL" id="VDC99178.1"/>
    </source>
</evidence>
<organism evidence="2">
    <name type="scientific">Brassica oleracea</name>
    <name type="common">Wild cabbage</name>
    <dbReference type="NCBI Taxonomy" id="3712"/>
    <lineage>
        <taxon>Eukaryota</taxon>
        <taxon>Viridiplantae</taxon>
        <taxon>Streptophyta</taxon>
        <taxon>Embryophyta</taxon>
        <taxon>Tracheophyta</taxon>
        <taxon>Spermatophyta</taxon>
        <taxon>Magnoliopsida</taxon>
        <taxon>eudicotyledons</taxon>
        <taxon>Gunneridae</taxon>
        <taxon>Pentapetalae</taxon>
        <taxon>rosids</taxon>
        <taxon>malvids</taxon>
        <taxon>Brassicales</taxon>
        <taxon>Brassicaceae</taxon>
        <taxon>Brassiceae</taxon>
        <taxon>Brassica</taxon>
    </lineage>
</organism>
<reference evidence="2" key="1">
    <citation type="submission" date="2018-11" db="EMBL/GenBank/DDBJ databases">
        <authorList>
            <consortium name="Genoscope - CEA"/>
            <person name="William W."/>
        </authorList>
    </citation>
    <scope>NUCLEOTIDE SEQUENCE</scope>
</reference>
<dbReference type="EMBL" id="LR031872">
    <property type="protein sequence ID" value="VDC99178.1"/>
    <property type="molecule type" value="Genomic_DNA"/>
</dbReference>
<proteinExistence type="predicted"/>
<dbReference type="InterPro" id="IPR036691">
    <property type="entry name" value="Endo/exonu/phosph_ase_sf"/>
</dbReference>
<dbReference type="PANTHER" id="PTHR33710:SF77">
    <property type="entry name" value="DNASE I-LIKE SUPERFAMILY PROTEIN"/>
    <property type="match status" value="1"/>
</dbReference>
<dbReference type="GO" id="GO:0003824">
    <property type="term" value="F:catalytic activity"/>
    <property type="evidence" value="ECO:0007669"/>
    <property type="project" value="InterPro"/>
</dbReference>
<dbReference type="Gene3D" id="3.60.10.10">
    <property type="entry name" value="Endonuclease/exonuclease/phosphatase"/>
    <property type="match status" value="1"/>
</dbReference>
<dbReference type="PANTHER" id="PTHR33710">
    <property type="entry name" value="BNAC02G09200D PROTEIN"/>
    <property type="match status" value="1"/>
</dbReference>
<name>A0A3P6BTW1_BRAOL</name>
<dbReference type="Pfam" id="PF03372">
    <property type="entry name" value="Exo_endo_phos"/>
    <property type="match status" value="1"/>
</dbReference>
<gene>
    <name evidence="2" type="ORF">BOLC3T20409H</name>
</gene>
<evidence type="ECO:0000259" key="1">
    <source>
        <dbReference type="Pfam" id="PF03372"/>
    </source>
</evidence>
<sequence length="120" mass="13544">MTCHVDSLSTVALYFTAVYAANTAEERNDLWIELLDIQSSFFLENQPWLVGGDFNEITHPVEHSDPLISTITPPMSAFNSCLSQLEIRDLRYHGASFTWSNKCPENPIAKKLDRALINEA</sequence>
<feature type="domain" description="Endonuclease/exonuclease/phosphatase" evidence="1">
    <location>
        <begin position="20"/>
        <end position="118"/>
    </location>
</feature>
<dbReference type="AlphaFoldDB" id="A0A3P6BTW1"/>